<name>A0A913YW40_EXADI</name>
<reference evidence="2" key="1">
    <citation type="submission" date="2022-11" db="UniProtKB">
        <authorList>
            <consortium name="EnsemblMetazoa"/>
        </authorList>
    </citation>
    <scope>IDENTIFICATION</scope>
</reference>
<protein>
    <submittedName>
        <fullName evidence="2">Uncharacterized protein</fullName>
    </submittedName>
</protein>
<dbReference type="GeneID" id="114576221"/>
<evidence type="ECO:0000313" key="2">
    <source>
        <dbReference type="EnsemblMetazoa" id="XP_028518271.1"/>
    </source>
</evidence>
<feature type="region of interest" description="Disordered" evidence="1">
    <location>
        <begin position="153"/>
        <end position="179"/>
    </location>
</feature>
<feature type="compositionally biased region" description="Polar residues" evidence="1">
    <location>
        <begin position="153"/>
        <end position="178"/>
    </location>
</feature>
<organism evidence="2 3">
    <name type="scientific">Exaiptasia diaphana</name>
    <name type="common">Tropical sea anemone</name>
    <name type="synonym">Aiptasia pulchella</name>
    <dbReference type="NCBI Taxonomy" id="2652724"/>
    <lineage>
        <taxon>Eukaryota</taxon>
        <taxon>Metazoa</taxon>
        <taxon>Cnidaria</taxon>
        <taxon>Anthozoa</taxon>
        <taxon>Hexacorallia</taxon>
        <taxon>Actiniaria</taxon>
        <taxon>Aiptasiidae</taxon>
        <taxon>Exaiptasia</taxon>
    </lineage>
</organism>
<sequence>MSMSLYGEDDFLSRCVNLTCDGDSEWNFADETTDILSFEWDIVKLSVYSREPSREELRSIRDYGSRKSSLEKPVGHIMQLKPKSLVNENINATFWEKFLSKEISREPTCKMENTGETWKKSGREIQDNTNMNSASLLNRSKSADVISKCESSSQGKDASFSKQTSKNINHNCSQNRPNTKTKKHFSVYSKNFHLNSRFLCRSYYPMSYWKPSKSFPLARERTYSPSDSVIENKKYSFKRPLERASKQFRSWIWQPASENLVLKTKIINRKPKCGQSRHDKKENEKHSKFSKNIIKKEKGCGRSLVNRLEHEVCTSTISLPAISTHFSSADKRMPPNSFGQCHNLSCDSLLRQYQRQHDDLIKNNSRKKIGKKFTLNGAKKHD</sequence>
<accession>A0A913YW40</accession>
<dbReference type="EnsemblMetazoa" id="XM_028662470.1">
    <property type="protein sequence ID" value="XP_028518271.1"/>
    <property type="gene ID" value="LOC114576221"/>
</dbReference>
<keyword evidence="3" id="KW-1185">Reference proteome</keyword>
<evidence type="ECO:0000313" key="3">
    <source>
        <dbReference type="Proteomes" id="UP000887567"/>
    </source>
</evidence>
<dbReference type="AlphaFoldDB" id="A0A913YW40"/>
<dbReference type="KEGG" id="epa:114576221"/>
<dbReference type="Proteomes" id="UP000887567">
    <property type="component" value="Unplaced"/>
</dbReference>
<dbReference type="RefSeq" id="XP_028518271.1">
    <property type="nucleotide sequence ID" value="XM_028662470.1"/>
</dbReference>
<proteinExistence type="predicted"/>
<evidence type="ECO:0000256" key="1">
    <source>
        <dbReference type="SAM" id="MobiDB-lite"/>
    </source>
</evidence>
<dbReference type="OrthoDB" id="10626940at2759"/>